<proteinExistence type="inferred from homology"/>
<dbReference type="AlphaFoldDB" id="E9E2I6"/>
<dbReference type="HOGENOM" id="CLU_115909_0_0_1"/>
<dbReference type="Proteomes" id="UP000002499">
    <property type="component" value="Unassembled WGS sequence"/>
</dbReference>
<evidence type="ECO:0000313" key="2">
    <source>
        <dbReference type="EMBL" id="EFY89875.1"/>
    </source>
</evidence>
<dbReference type="GeneID" id="19248395"/>
<dbReference type="SMR" id="E9E2I6"/>
<dbReference type="RefSeq" id="XP_007810424.1">
    <property type="nucleotide sequence ID" value="XM_007812233.1"/>
</dbReference>
<comment type="similarity">
    <text evidence="1">Belongs to the aegerolysin family.</text>
</comment>
<dbReference type="Pfam" id="PF06355">
    <property type="entry name" value="Aegerolysin"/>
    <property type="match status" value="1"/>
</dbReference>
<dbReference type="InterPro" id="IPR009413">
    <property type="entry name" value="Aegerolysin-typ"/>
</dbReference>
<dbReference type="PIRSF" id="PIRSF007951">
    <property type="entry name" value="Hemolysin, aegerolysin type"/>
    <property type="match status" value="1"/>
</dbReference>
<dbReference type="InParanoid" id="E9E2I6"/>
<reference evidence="2 3" key="1">
    <citation type="journal article" date="2011" name="PLoS Genet.">
        <title>Genome sequencing and comparative transcriptomics of the model entomopathogenic fungi Metarhizium anisopliae and M. acridum.</title>
        <authorList>
            <person name="Gao Q."/>
            <person name="Jin K."/>
            <person name="Ying S.H."/>
            <person name="Zhang Y."/>
            <person name="Xiao G."/>
            <person name="Shang Y."/>
            <person name="Duan Z."/>
            <person name="Hu X."/>
            <person name="Xie X.Q."/>
            <person name="Zhou G."/>
            <person name="Peng G."/>
            <person name="Luo Z."/>
            <person name="Huang W."/>
            <person name="Wang B."/>
            <person name="Fang W."/>
            <person name="Wang S."/>
            <person name="Zhong Y."/>
            <person name="Ma L.J."/>
            <person name="St Leger R.J."/>
            <person name="Zhao G.P."/>
            <person name="Pei Y."/>
            <person name="Feng M.G."/>
            <person name="Xia Y."/>
            <person name="Wang C."/>
        </authorList>
    </citation>
    <scope>NUCLEOTIDE SEQUENCE [LARGE SCALE GENOMIC DNA]</scope>
    <source>
        <strain evidence="2 3">CQMa 102</strain>
    </source>
</reference>
<keyword evidence="3" id="KW-1185">Reference proteome</keyword>
<dbReference type="KEGG" id="maw:19248395"/>
<name>E9E2I6_METAQ</name>
<dbReference type="eggNOG" id="ENOG502SSEK">
    <property type="taxonomic scope" value="Eukaryota"/>
</dbReference>
<dbReference type="OMA" id="VYWDCPW"/>
<evidence type="ECO:0000256" key="1">
    <source>
        <dbReference type="ARBA" id="ARBA00010795"/>
    </source>
</evidence>
<gene>
    <name evidence="2" type="ORF">MAC_04084</name>
</gene>
<dbReference type="STRING" id="655827.E9E2I6"/>
<organism evidence="3">
    <name type="scientific">Metarhizium acridum (strain CQMa 102)</name>
    <dbReference type="NCBI Taxonomy" id="655827"/>
    <lineage>
        <taxon>Eukaryota</taxon>
        <taxon>Fungi</taxon>
        <taxon>Dikarya</taxon>
        <taxon>Ascomycota</taxon>
        <taxon>Pezizomycotina</taxon>
        <taxon>Sordariomycetes</taxon>
        <taxon>Hypocreomycetidae</taxon>
        <taxon>Hypocreales</taxon>
        <taxon>Clavicipitaceae</taxon>
        <taxon>Metarhizium</taxon>
    </lineage>
</organism>
<dbReference type="GO" id="GO:0019836">
    <property type="term" value="P:symbiont-mediated hemolysis of host erythrocyte"/>
    <property type="evidence" value="ECO:0007669"/>
    <property type="project" value="InterPro"/>
</dbReference>
<dbReference type="Gene3D" id="2.60.270.50">
    <property type="match status" value="1"/>
</dbReference>
<dbReference type="EMBL" id="GL698495">
    <property type="protein sequence ID" value="EFY89875.1"/>
    <property type="molecule type" value="Genomic_DNA"/>
</dbReference>
<accession>E9E2I6</accession>
<dbReference type="OrthoDB" id="2727348at2759"/>
<sequence>MEAREGRAYAQWVVLDLINRMRQSDLQVKNAWARWGKFHKDGDKDTEITAEDVNKIFAPPGKRCFVSACGREHSPSGTEGDIDLFEGNTKICKVYWECPWGSPNNIMRILDYDPATSNYAVVLGPWNSSGGALGKVDITISKLA</sequence>
<protein>
    <submittedName>
        <fullName evidence="2">Asp-hemolysin</fullName>
    </submittedName>
</protein>
<evidence type="ECO:0000313" key="3">
    <source>
        <dbReference type="Proteomes" id="UP000002499"/>
    </source>
</evidence>